<proteinExistence type="predicted"/>
<dbReference type="Proteomes" id="UP001189429">
    <property type="component" value="Unassembled WGS sequence"/>
</dbReference>
<dbReference type="InterPro" id="IPR011992">
    <property type="entry name" value="EF-hand-dom_pair"/>
</dbReference>
<feature type="region of interest" description="Disordered" evidence="1">
    <location>
        <begin position="1"/>
        <end position="34"/>
    </location>
</feature>
<dbReference type="InterPro" id="IPR002048">
    <property type="entry name" value="EF_hand_dom"/>
</dbReference>
<gene>
    <name evidence="4" type="ORF">PCOR1329_LOCUS4297</name>
</gene>
<name>A0ABN9PUI6_9DINO</name>
<feature type="domain" description="EF-hand" evidence="3">
    <location>
        <begin position="179"/>
        <end position="214"/>
    </location>
</feature>
<feature type="transmembrane region" description="Helical" evidence="2">
    <location>
        <begin position="386"/>
        <end position="407"/>
    </location>
</feature>
<feature type="transmembrane region" description="Helical" evidence="2">
    <location>
        <begin position="436"/>
        <end position="455"/>
    </location>
</feature>
<keyword evidence="2" id="KW-0812">Transmembrane</keyword>
<accession>A0ABN9PUI6</accession>
<feature type="transmembrane region" description="Helical" evidence="2">
    <location>
        <begin position="356"/>
        <end position="374"/>
    </location>
</feature>
<keyword evidence="2" id="KW-1133">Transmembrane helix</keyword>
<evidence type="ECO:0000256" key="1">
    <source>
        <dbReference type="SAM" id="MobiDB-lite"/>
    </source>
</evidence>
<comment type="caution">
    <text evidence="4">The sequence shown here is derived from an EMBL/GenBank/DDBJ whole genome shotgun (WGS) entry which is preliminary data.</text>
</comment>
<evidence type="ECO:0000259" key="3">
    <source>
        <dbReference type="PROSITE" id="PS50222"/>
    </source>
</evidence>
<evidence type="ECO:0000256" key="2">
    <source>
        <dbReference type="SAM" id="Phobius"/>
    </source>
</evidence>
<protein>
    <recommendedName>
        <fullName evidence="3">EF-hand domain-containing protein</fullName>
    </recommendedName>
</protein>
<dbReference type="Gene3D" id="1.10.238.10">
    <property type="entry name" value="EF-hand"/>
    <property type="match status" value="1"/>
</dbReference>
<organism evidence="4 5">
    <name type="scientific">Prorocentrum cordatum</name>
    <dbReference type="NCBI Taxonomy" id="2364126"/>
    <lineage>
        <taxon>Eukaryota</taxon>
        <taxon>Sar</taxon>
        <taxon>Alveolata</taxon>
        <taxon>Dinophyceae</taxon>
        <taxon>Prorocentrales</taxon>
        <taxon>Prorocentraceae</taxon>
        <taxon>Prorocentrum</taxon>
    </lineage>
</organism>
<dbReference type="PROSITE" id="PS50222">
    <property type="entry name" value="EF_HAND_2"/>
    <property type="match status" value="1"/>
</dbReference>
<keyword evidence="5" id="KW-1185">Reference proteome</keyword>
<dbReference type="EMBL" id="CAUYUJ010001113">
    <property type="protein sequence ID" value="CAK0794234.1"/>
    <property type="molecule type" value="Genomic_DNA"/>
</dbReference>
<evidence type="ECO:0000313" key="4">
    <source>
        <dbReference type="EMBL" id="CAK0794234.1"/>
    </source>
</evidence>
<dbReference type="SUPFAM" id="SSF47473">
    <property type="entry name" value="EF-hand"/>
    <property type="match status" value="1"/>
</dbReference>
<evidence type="ECO:0000313" key="5">
    <source>
        <dbReference type="Proteomes" id="UP001189429"/>
    </source>
</evidence>
<sequence>MAAAVDVGLPKAEPTGLGGEASDVPLNPPTKHGLAERTQWKGRDGRVRGRSPCWQIAPSLLEDATIADLMRASQAGRSLLPRSLSGRIGDHSARAFFEAKEPFRLECALVLAVVHGGSAWHRSFWLNQRANERALADLFGLMDGITSEDGHVSQEEFHAFCTSHGDLIREMPEHFHGLLYEDVRRKAFRLFDTDNSGGFSKEEFDTYFYCVEREYFKYLTRAAHLSFCSFWGRGLLTPAVQGGQTEDDGGVELSMLKALVRSFSGESVDASASSPYAELSQPEFANPDLTTRPATPLRKYFYICRRAEDMFPRGYWKDFYYYSSNNHPLQGIFVCDRFHPFDWKERTMLELSTWCSSYVVLYLIATPKIYHIVVGAHGARFVNRHLFNLMFATLPGMAWYFLLYIFYTVPCGQIDESKTSVAEANRKAKVRLMGEFAAHALVIMSFILPFACGLLDDDTRQRAQTHDSYSELLVAVMSGRLKAYIIAWLVMFFVYFNPLVAVGDPNPLGEKTLMSKLVDGLALGQWRMEQMRFKALCVHGLWQLERQLDKTDIEPA</sequence>
<reference evidence="4" key="1">
    <citation type="submission" date="2023-10" db="EMBL/GenBank/DDBJ databases">
        <authorList>
            <person name="Chen Y."/>
            <person name="Shah S."/>
            <person name="Dougan E. K."/>
            <person name="Thang M."/>
            <person name="Chan C."/>
        </authorList>
    </citation>
    <scope>NUCLEOTIDE SEQUENCE [LARGE SCALE GENOMIC DNA]</scope>
</reference>
<feature type="transmembrane region" description="Helical" evidence="2">
    <location>
        <begin position="483"/>
        <end position="503"/>
    </location>
</feature>
<keyword evidence="2" id="KW-0472">Membrane</keyword>